<evidence type="ECO:0000313" key="12">
    <source>
        <dbReference type="Proteomes" id="UP001595839"/>
    </source>
</evidence>
<dbReference type="EC" id="6.3.4.14" evidence="2"/>
<evidence type="ECO:0000256" key="1">
    <source>
        <dbReference type="ARBA" id="ARBA00001953"/>
    </source>
</evidence>
<dbReference type="Proteomes" id="UP001595839">
    <property type="component" value="Unassembled WGS sequence"/>
</dbReference>
<dbReference type="PROSITE" id="PS50968">
    <property type="entry name" value="BIOTINYL_LIPOYL"/>
    <property type="match status" value="1"/>
</dbReference>
<dbReference type="CDD" id="cd06850">
    <property type="entry name" value="biotinyl_domain"/>
    <property type="match status" value="1"/>
</dbReference>
<dbReference type="InterPro" id="IPR001882">
    <property type="entry name" value="Biotin_BS"/>
</dbReference>
<dbReference type="InterPro" id="IPR011054">
    <property type="entry name" value="Rudment_hybrid_motif"/>
</dbReference>
<protein>
    <recommendedName>
        <fullName evidence="2">biotin carboxylase</fullName>
        <ecNumber evidence="2">6.3.4.14</ecNumber>
    </recommendedName>
</protein>
<evidence type="ECO:0000256" key="2">
    <source>
        <dbReference type="ARBA" id="ARBA00013263"/>
    </source>
</evidence>
<dbReference type="InterPro" id="IPR005479">
    <property type="entry name" value="CPAse_ATP-bd"/>
</dbReference>
<dbReference type="InterPro" id="IPR005482">
    <property type="entry name" value="Biotin_COase_C"/>
</dbReference>
<dbReference type="SMART" id="SM00878">
    <property type="entry name" value="Biotin_carb_C"/>
    <property type="match status" value="1"/>
</dbReference>
<keyword evidence="4 7" id="KW-0547">Nucleotide-binding</keyword>
<dbReference type="PANTHER" id="PTHR18866:SF33">
    <property type="entry name" value="METHYLCROTONOYL-COA CARBOXYLASE SUBUNIT ALPHA, MITOCHONDRIAL-RELATED"/>
    <property type="match status" value="1"/>
</dbReference>
<dbReference type="Pfam" id="PF02786">
    <property type="entry name" value="CPSase_L_D2"/>
    <property type="match status" value="1"/>
</dbReference>
<feature type="domain" description="Biotin carboxylation" evidence="10">
    <location>
        <begin position="1"/>
        <end position="444"/>
    </location>
</feature>
<dbReference type="SUPFAM" id="SSF51246">
    <property type="entry name" value="Rudiment single hybrid motif"/>
    <property type="match status" value="1"/>
</dbReference>
<dbReference type="InterPro" id="IPR011764">
    <property type="entry name" value="Biotin_carboxylation_dom"/>
</dbReference>
<keyword evidence="6" id="KW-0092">Biotin</keyword>
<comment type="cofactor">
    <cofactor evidence="1">
        <name>biotin</name>
        <dbReference type="ChEBI" id="CHEBI:57586"/>
    </cofactor>
</comment>
<dbReference type="Gene3D" id="2.40.50.100">
    <property type="match status" value="1"/>
</dbReference>
<evidence type="ECO:0000256" key="6">
    <source>
        <dbReference type="ARBA" id="ARBA00023267"/>
    </source>
</evidence>
<dbReference type="InterPro" id="IPR016185">
    <property type="entry name" value="PreATP-grasp_dom_sf"/>
</dbReference>
<dbReference type="PANTHER" id="PTHR18866">
    <property type="entry name" value="CARBOXYLASE:PYRUVATE/ACETYL-COA/PROPIONYL-COA CARBOXYLASE"/>
    <property type="match status" value="1"/>
</dbReference>
<dbReference type="Pfam" id="PF02785">
    <property type="entry name" value="Biotin_carb_C"/>
    <property type="match status" value="1"/>
</dbReference>
<keyword evidence="12" id="KW-1185">Reference proteome</keyword>
<evidence type="ECO:0000259" key="9">
    <source>
        <dbReference type="PROSITE" id="PS50975"/>
    </source>
</evidence>
<keyword evidence="3" id="KW-0436">Ligase</keyword>
<dbReference type="InterPro" id="IPR011761">
    <property type="entry name" value="ATP-grasp"/>
</dbReference>
<evidence type="ECO:0000259" key="8">
    <source>
        <dbReference type="PROSITE" id="PS50968"/>
    </source>
</evidence>
<feature type="domain" description="Lipoyl-binding" evidence="8">
    <location>
        <begin position="519"/>
        <end position="594"/>
    </location>
</feature>
<dbReference type="Pfam" id="PF00364">
    <property type="entry name" value="Biotin_lipoyl"/>
    <property type="match status" value="1"/>
</dbReference>
<dbReference type="InterPro" id="IPR011053">
    <property type="entry name" value="Single_hybrid_motif"/>
</dbReference>
<dbReference type="SUPFAM" id="SSF51230">
    <property type="entry name" value="Single hybrid motif"/>
    <property type="match status" value="1"/>
</dbReference>
<dbReference type="InterPro" id="IPR000089">
    <property type="entry name" value="Biotin_lipoyl"/>
</dbReference>
<dbReference type="EMBL" id="JBHSFK010000003">
    <property type="protein sequence ID" value="MFC4499185.1"/>
    <property type="molecule type" value="Genomic_DNA"/>
</dbReference>
<dbReference type="PROSITE" id="PS50975">
    <property type="entry name" value="ATP_GRASP"/>
    <property type="match status" value="1"/>
</dbReference>
<accession>A0ABV9AJC8</accession>
<dbReference type="SUPFAM" id="SSF52440">
    <property type="entry name" value="PreATP-grasp domain"/>
    <property type="match status" value="1"/>
</dbReference>
<evidence type="ECO:0000256" key="3">
    <source>
        <dbReference type="ARBA" id="ARBA00022598"/>
    </source>
</evidence>
<evidence type="ECO:0000313" key="11">
    <source>
        <dbReference type="EMBL" id="MFC4499185.1"/>
    </source>
</evidence>
<dbReference type="Gene3D" id="3.30.470.20">
    <property type="entry name" value="ATP-grasp fold, B domain"/>
    <property type="match status" value="1"/>
</dbReference>
<evidence type="ECO:0000256" key="7">
    <source>
        <dbReference type="PROSITE-ProRule" id="PRU00409"/>
    </source>
</evidence>
<gene>
    <name evidence="11" type="ORF">ACFPIH_06550</name>
</gene>
<feature type="domain" description="ATP-grasp" evidence="9">
    <location>
        <begin position="119"/>
        <end position="316"/>
    </location>
</feature>
<evidence type="ECO:0000259" key="10">
    <source>
        <dbReference type="PROSITE" id="PS50979"/>
    </source>
</evidence>
<dbReference type="SUPFAM" id="SSF56059">
    <property type="entry name" value="Glutathione synthetase ATP-binding domain-like"/>
    <property type="match status" value="1"/>
</dbReference>
<organism evidence="11 12">
    <name type="scientific">Streptomyces vulcanius</name>
    <dbReference type="NCBI Taxonomy" id="1441876"/>
    <lineage>
        <taxon>Bacteria</taxon>
        <taxon>Bacillati</taxon>
        <taxon>Actinomycetota</taxon>
        <taxon>Actinomycetes</taxon>
        <taxon>Kitasatosporales</taxon>
        <taxon>Streptomycetaceae</taxon>
        <taxon>Streptomyces</taxon>
    </lineage>
</organism>
<dbReference type="PROSITE" id="PS50979">
    <property type="entry name" value="BC"/>
    <property type="match status" value="1"/>
</dbReference>
<evidence type="ECO:0000256" key="5">
    <source>
        <dbReference type="ARBA" id="ARBA00022840"/>
    </source>
</evidence>
<evidence type="ECO:0000256" key="4">
    <source>
        <dbReference type="ARBA" id="ARBA00022741"/>
    </source>
</evidence>
<dbReference type="PROSITE" id="PS00867">
    <property type="entry name" value="CPSASE_2"/>
    <property type="match status" value="1"/>
</dbReference>
<dbReference type="Pfam" id="PF00289">
    <property type="entry name" value="Biotin_carb_N"/>
    <property type="match status" value="1"/>
</dbReference>
<dbReference type="PROSITE" id="PS00188">
    <property type="entry name" value="BIOTIN"/>
    <property type="match status" value="1"/>
</dbReference>
<proteinExistence type="predicted"/>
<dbReference type="InterPro" id="IPR050856">
    <property type="entry name" value="Biotin_carboxylase_complex"/>
</dbReference>
<reference evidence="12" key="1">
    <citation type="journal article" date="2019" name="Int. J. Syst. Evol. Microbiol.">
        <title>The Global Catalogue of Microorganisms (GCM) 10K type strain sequencing project: providing services to taxonomists for standard genome sequencing and annotation.</title>
        <authorList>
            <consortium name="The Broad Institute Genomics Platform"/>
            <consortium name="The Broad Institute Genome Sequencing Center for Infectious Disease"/>
            <person name="Wu L."/>
            <person name="Ma J."/>
        </authorList>
    </citation>
    <scope>NUCLEOTIDE SEQUENCE [LARGE SCALE GENOMIC DNA]</scope>
    <source>
        <strain evidence="12">CGMCC 4.7177</strain>
    </source>
</reference>
<dbReference type="RefSeq" id="WP_381182152.1">
    <property type="nucleotide sequence ID" value="NZ_JBHSFK010000003.1"/>
</dbReference>
<sequence length="599" mass="63106">MEKVLIANRGEIAVRVVRACRDAGLRSVAVYADQDREAPHARLADEAYALGADTAAASYLDAAKLLEVAARSGADAVHPGYGFLSEDAGFARAVLDAGLVWIGPPPEAIERLGDKVAAREIARRVSAPLAPGTEHPVSDAGEVVDFARRHGLPLAIKAANGGGGRGLKVARTLEEIPELLESARREALAAFGRGDCFVEKYLDRARHVETQCLADTHGNVVVVSTRDCTVQRRHQKLVEEAPAPFLTAAQEETLVAASKAVLAEAGYTGAGTCEFLLGEDGTISFLEVNTRLQVEHPVTEEVTGIDLVLEQFRIAAGEPLRFTGPVAVLGHAMEFRVNGEDVGRGFVPTPGTVTRWRTPGGPGVRVDAGIEEGGVVDGAFDSMLAKLVVSGADRQQVLARARRALAEFEVEGVPTTLELCRALLEAPEFTAVDPAAGLGVHTRWLESGTPLRLEPWEPPAEDPLAPAPALRAYTIEVGGRRLEVALPESLAAPAVRGPGGPARPGGVPAPRRRVKGAAARGAVDSSVLSSPMVGTVVKVAAVEGREVAEGDVLFVVEAMKMEQPVKAHRPGVVRRIAVETGASVTRGASLCEVHDPDDK</sequence>
<comment type="caution">
    <text evidence="11">The sequence shown here is derived from an EMBL/GenBank/DDBJ whole genome shotgun (WGS) entry which is preliminary data.</text>
</comment>
<keyword evidence="5 7" id="KW-0067">ATP-binding</keyword>
<name>A0ABV9AJC8_9ACTN</name>
<dbReference type="InterPro" id="IPR005481">
    <property type="entry name" value="BC-like_N"/>
</dbReference>